<dbReference type="InterPro" id="IPR045851">
    <property type="entry name" value="AMP-bd_C_sf"/>
</dbReference>
<evidence type="ECO:0000259" key="8">
    <source>
        <dbReference type="Pfam" id="PF13193"/>
    </source>
</evidence>
<dbReference type="Pfam" id="PF13193">
    <property type="entry name" value="AMP-binding_C"/>
    <property type="match status" value="1"/>
</dbReference>
<evidence type="ECO:0000256" key="4">
    <source>
        <dbReference type="ARBA" id="ARBA00022840"/>
    </source>
</evidence>
<feature type="region of interest" description="Disordered" evidence="6">
    <location>
        <begin position="1"/>
        <end position="24"/>
    </location>
</feature>
<feature type="domain" description="AMP-dependent synthetase/ligase" evidence="7">
    <location>
        <begin position="102"/>
        <end position="489"/>
    </location>
</feature>
<dbReference type="CDD" id="cd05966">
    <property type="entry name" value="ACS"/>
    <property type="match status" value="1"/>
</dbReference>
<dbReference type="NCBIfam" id="NF001208">
    <property type="entry name" value="PRK00174.1"/>
    <property type="match status" value="1"/>
</dbReference>
<feature type="compositionally biased region" description="Pro residues" evidence="6">
    <location>
        <begin position="13"/>
        <end position="24"/>
    </location>
</feature>
<keyword evidence="4 5" id="KW-0067">ATP-binding</keyword>
<evidence type="ECO:0000256" key="2">
    <source>
        <dbReference type="ARBA" id="ARBA00022598"/>
    </source>
</evidence>
<dbReference type="Gene3D" id="3.30.300.30">
    <property type="match status" value="1"/>
</dbReference>
<dbReference type="InterPro" id="IPR032387">
    <property type="entry name" value="ACAS_N"/>
</dbReference>
<dbReference type="GO" id="GO:0005829">
    <property type="term" value="C:cytosol"/>
    <property type="evidence" value="ECO:0007669"/>
    <property type="project" value="TreeGrafter"/>
</dbReference>
<feature type="domain" description="Acetyl-coenzyme A synthetase N-terminal" evidence="9">
    <location>
        <begin position="47"/>
        <end position="100"/>
    </location>
</feature>
<dbReference type="GO" id="GO:0003987">
    <property type="term" value="F:acetate-CoA ligase activity"/>
    <property type="evidence" value="ECO:0007669"/>
    <property type="project" value="UniProtKB-UniRule"/>
</dbReference>
<dbReference type="PANTHER" id="PTHR24095">
    <property type="entry name" value="ACETYL-COENZYME A SYNTHETASE"/>
    <property type="match status" value="1"/>
</dbReference>
<feature type="domain" description="AMP-binding enzyme C-terminal" evidence="8">
    <location>
        <begin position="568"/>
        <end position="635"/>
    </location>
</feature>
<gene>
    <name evidence="10" type="ORF">EVJ58_g9297</name>
</gene>
<dbReference type="PANTHER" id="PTHR24095:SF14">
    <property type="entry name" value="ACETYL-COENZYME A SYNTHETASE 1"/>
    <property type="match status" value="1"/>
</dbReference>
<dbReference type="SUPFAM" id="SSF56801">
    <property type="entry name" value="Acetyl-CoA synthetase-like"/>
    <property type="match status" value="1"/>
</dbReference>
<keyword evidence="2 5" id="KW-0436">Ligase</keyword>
<dbReference type="EMBL" id="SEKV01000786">
    <property type="protein sequence ID" value="TFY53713.1"/>
    <property type="molecule type" value="Genomic_DNA"/>
</dbReference>
<dbReference type="Pfam" id="PF16177">
    <property type="entry name" value="ACAS_N"/>
    <property type="match status" value="1"/>
</dbReference>
<dbReference type="InterPro" id="IPR000873">
    <property type="entry name" value="AMP-dep_synth/lig_dom"/>
</dbReference>
<dbReference type="GO" id="GO:0019427">
    <property type="term" value="P:acetyl-CoA biosynthetic process from acetate"/>
    <property type="evidence" value="ECO:0007669"/>
    <property type="project" value="InterPro"/>
</dbReference>
<dbReference type="Proteomes" id="UP000298390">
    <property type="component" value="Unassembled WGS sequence"/>
</dbReference>
<dbReference type="InterPro" id="IPR011904">
    <property type="entry name" value="Ac_CoA_lig"/>
</dbReference>
<comment type="caution">
    <text evidence="10">The sequence shown here is derived from an EMBL/GenBank/DDBJ whole genome shotgun (WGS) entry which is preliminary data.</text>
</comment>
<dbReference type="NCBIfam" id="TIGR02188">
    <property type="entry name" value="Ac_CoA_lig_AcsA"/>
    <property type="match status" value="1"/>
</dbReference>
<dbReference type="Pfam" id="PF00501">
    <property type="entry name" value="AMP-binding"/>
    <property type="match status" value="1"/>
</dbReference>
<dbReference type="FunFam" id="3.40.50.12780:FF:000001">
    <property type="entry name" value="Acetyl-coenzyme A synthetase"/>
    <property type="match status" value="1"/>
</dbReference>
<dbReference type="Gene3D" id="3.40.50.12780">
    <property type="entry name" value="N-terminal domain of ligase-like"/>
    <property type="match status" value="1"/>
</dbReference>
<comment type="catalytic activity">
    <reaction evidence="5">
        <text>acetate + ATP + CoA = acetyl-CoA + AMP + diphosphate</text>
        <dbReference type="Rhea" id="RHEA:23176"/>
        <dbReference type="ChEBI" id="CHEBI:30089"/>
        <dbReference type="ChEBI" id="CHEBI:30616"/>
        <dbReference type="ChEBI" id="CHEBI:33019"/>
        <dbReference type="ChEBI" id="CHEBI:57287"/>
        <dbReference type="ChEBI" id="CHEBI:57288"/>
        <dbReference type="ChEBI" id="CHEBI:456215"/>
        <dbReference type="EC" id="6.2.1.1"/>
    </reaction>
</comment>
<dbReference type="GO" id="GO:0016208">
    <property type="term" value="F:AMP binding"/>
    <property type="evidence" value="ECO:0007669"/>
    <property type="project" value="InterPro"/>
</dbReference>
<evidence type="ECO:0000259" key="7">
    <source>
        <dbReference type="Pfam" id="PF00501"/>
    </source>
</evidence>
<dbReference type="EC" id="6.2.1.1" evidence="5"/>
<evidence type="ECO:0000313" key="11">
    <source>
        <dbReference type="Proteomes" id="UP000298390"/>
    </source>
</evidence>
<dbReference type="PROSITE" id="PS00455">
    <property type="entry name" value="AMP_BINDING"/>
    <property type="match status" value="1"/>
</dbReference>
<comment type="similarity">
    <text evidence="1 5">Belongs to the ATP-dependent AMP-binding enzyme family.</text>
</comment>
<accession>A0A4Y9XWA0</accession>
<dbReference type="InterPro" id="IPR020845">
    <property type="entry name" value="AMP-binding_CS"/>
</dbReference>
<protein>
    <recommendedName>
        <fullName evidence="5">Acetyl-coenzyme A synthetase</fullName>
        <ecNumber evidence="5">6.2.1.1</ecNumber>
    </recommendedName>
</protein>
<proteinExistence type="inferred from homology"/>
<keyword evidence="3 5" id="KW-0547">Nucleotide-binding</keyword>
<evidence type="ECO:0000259" key="9">
    <source>
        <dbReference type="Pfam" id="PF16177"/>
    </source>
</evidence>
<dbReference type="GO" id="GO:0005524">
    <property type="term" value="F:ATP binding"/>
    <property type="evidence" value="ECO:0007669"/>
    <property type="project" value="UniProtKB-UniRule"/>
</dbReference>
<evidence type="ECO:0000256" key="6">
    <source>
        <dbReference type="SAM" id="MobiDB-lite"/>
    </source>
</evidence>
<dbReference type="InterPro" id="IPR042099">
    <property type="entry name" value="ANL_N_sf"/>
</dbReference>
<evidence type="ECO:0000256" key="5">
    <source>
        <dbReference type="RuleBase" id="RU361147"/>
    </source>
</evidence>
<organism evidence="10 11">
    <name type="scientific">Rhodofomes roseus</name>
    <dbReference type="NCBI Taxonomy" id="34475"/>
    <lineage>
        <taxon>Eukaryota</taxon>
        <taxon>Fungi</taxon>
        <taxon>Dikarya</taxon>
        <taxon>Basidiomycota</taxon>
        <taxon>Agaricomycotina</taxon>
        <taxon>Agaricomycetes</taxon>
        <taxon>Polyporales</taxon>
        <taxon>Rhodofomes</taxon>
    </lineage>
</organism>
<reference evidence="10 11" key="1">
    <citation type="submission" date="2019-01" db="EMBL/GenBank/DDBJ databases">
        <title>Genome sequencing of the rare red list fungi Fomitopsis rosea.</title>
        <authorList>
            <person name="Buettner E."/>
            <person name="Kellner H."/>
        </authorList>
    </citation>
    <scope>NUCLEOTIDE SEQUENCE [LARGE SCALE GENOMIC DNA]</scope>
    <source>
        <strain evidence="10 11">DSM 105464</strain>
    </source>
</reference>
<name>A0A4Y9XWA0_9APHY</name>
<dbReference type="STRING" id="34475.A0A4Y9XWA0"/>
<evidence type="ECO:0000256" key="3">
    <source>
        <dbReference type="ARBA" id="ARBA00022741"/>
    </source>
</evidence>
<evidence type="ECO:0000256" key="1">
    <source>
        <dbReference type="ARBA" id="ARBA00006432"/>
    </source>
</evidence>
<sequence>MARHYPVRRSPSQPCPKYPTNPVPLHPIRARVKDGLKTPHVGPHIHAYKPSAMESDKWWAKMARETISWDRPFHTVRAGGFETGDIVWFPEGGLNASYNCVDRWAFKHPDKTAIIYEADEPNEGCEITYAQLLREVCGIANVLKSLGVKKGDTVSIYLPMTWHAAAAFLACARIGAVHSVVFAGFSAESLRDRVQDCKSRVLITSDEGRRGGKTIATKVIADAAVKECPVVEHVLVLKRTGNEVPWTPGRDRWWHEELAKVPSYCPPEVMSSEDPLFILYTSGSTGRPKGVVHTTAGYLLGAALTVKYVFDVHPDDRFACMADVGWITGHTYIVYGPLMNGVTTMVFESTPVYPTPSRYWQAVDKHKVTQFYSAPTAIRLLRRLGDHHVKEHDLSSLRVLGSVGEPINPEAWHWYNDHVGRRQCAIVDTFWQTETGSIVVTPFPGAIETKPGSATVPFFGIETAILDPTTGKELEGPDVEGVLVLKTPWPSIARSVYQDHQRYLETYMKPYPGVFYTGDGARGTSTATSGSRAASTVRTSSFCAPRGANAVGCGCARTDVINVSGHHAVVGTADELTGQAVYAFVTLKPEFKFDGTDETALIKELTLQVRKVIGPFAAPKKIYLVSDLPKTRSGKIMRRIMRKIVAGEGDQLGDLSTLADPSVVDLIKVKVAAS</sequence>
<dbReference type="AlphaFoldDB" id="A0A4Y9XWA0"/>
<evidence type="ECO:0000313" key="10">
    <source>
        <dbReference type="EMBL" id="TFY53713.1"/>
    </source>
</evidence>
<dbReference type="InterPro" id="IPR025110">
    <property type="entry name" value="AMP-bd_C"/>
</dbReference>